<dbReference type="Pfam" id="PF03916">
    <property type="entry name" value="NrfD"/>
    <property type="match status" value="1"/>
</dbReference>
<dbReference type="EMBL" id="JBHUHV010000055">
    <property type="protein sequence ID" value="MFD2068807.1"/>
    <property type="molecule type" value="Genomic_DNA"/>
</dbReference>
<keyword evidence="6 8" id="KW-0472">Membrane</keyword>
<keyword evidence="5 8" id="KW-1133">Transmembrane helix</keyword>
<evidence type="ECO:0000256" key="7">
    <source>
        <dbReference type="SAM" id="MobiDB-lite"/>
    </source>
</evidence>
<protein>
    <submittedName>
        <fullName evidence="9">NrfD/PsrC family molybdoenzyme membrane anchor subunit</fullName>
    </submittedName>
</protein>
<dbReference type="PANTHER" id="PTHR43044:SF2">
    <property type="entry name" value="POLYSULPHIDE REDUCTASE NRFD"/>
    <property type="match status" value="1"/>
</dbReference>
<sequence>MQHVSPVREPLVTGGKTYHDITEDVCRQVEAKPNVRWAAALAVSLVGLAIFIYSVYRTLWFGIGEWGLNKTVGWAWDITNFVWWVGIGHAGTLISAVLLLFRQKWRSSINRAAEAMTIFAVICAAMFPVLHMGRPWLAYWVLPLPNTFGSLWVNFNSPLLWDVFAISTYFSVSLVFWYIGLIPDFATIRDRATGPIARRAYAILSMNWTGSAKAWSRYETVSLILAGVATPLVLSVHTIVSMDFATSVIPGWHTTIFPPYFVAGAIFSGFAMVLTLMIITRKTFKLEDYITMEHIESMNKVIITTGSIVGVAYTTEFFIAWYSGVEYEAYAFINRATGPYWWAYWSMMTCNVITPQLFWIRKIRRSVTATFIISIFVNIGMWFERFVIIVTSLHRDYLPSSWAMFSPSIIDIGVYVGTIGLFFTLFFLFCKFFPVVNMAEVKAILKSSSEVTHHHSPASGMHGTAKGSNTNTHHSNE</sequence>
<evidence type="ECO:0000256" key="1">
    <source>
        <dbReference type="ARBA" id="ARBA00004651"/>
    </source>
</evidence>
<proteinExistence type="inferred from homology"/>
<evidence type="ECO:0000256" key="8">
    <source>
        <dbReference type="SAM" id="Phobius"/>
    </source>
</evidence>
<feature type="transmembrane region" description="Helical" evidence="8">
    <location>
        <begin position="159"/>
        <end position="181"/>
    </location>
</feature>
<evidence type="ECO:0000256" key="6">
    <source>
        <dbReference type="ARBA" id="ARBA00023136"/>
    </source>
</evidence>
<evidence type="ECO:0000256" key="4">
    <source>
        <dbReference type="ARBA" id="ARBA00022692"/>
    </source>
</evidence>
<feature type="transmembrane region" description="Helical" evidence="8">
    <location>
        <begin position="221"/>
        <end position="240"/>
    </location>
</feature>
<comment type="caution">
    <text evidence="9">The sequence shown here is derived from an EMBL/GenBank/DDBJ whole genome shotgun (WGS) entry which is preliminary data.</text>
</comment>
<gene>
    <name evidence="9" type="primary">nrfD</name>
    <name evidence="9" type="ORF">ACFSKU_18090</name>
</gene>
<feature type="transmembrane region" description="Helical" evidence="8">
    <location>
        <begin position="367"/>
        <end position="392"/>
    </location>
</feature>
<feature type="transmembrane region" description="Helical" evidence="8">
    <location>
        <begin position="113"/>
        <end position="139"/>
    </location>
</feature>
<feature type="region of interest" description="Disordered" evidence="7">
    <location>
        <begin position="454"/>
        <end position="477"/>
    </location>
</feature>
<evidence type="ECO:0000256" key="3">
    <source>
        <dbReference type="ARBA" id="ARBA00022475"/>
    </source>
</evidence>
<evidence type="ECO:0000313" key="10">
    <source>
        <dbReference type="Proteomes" id="UP001597369"/>
    </source>
</evidence>
<dbReference type="PANTHER" id="PTHR43044">
    <property type="match status" value="1"/>
</dbReference>
<name>A0ABW4X1E8_9BACT</name>
<keyword evidence="3" id="KW-1003">Cell membrane</keyword>
<evidence type="ECO:0000313" key="9">
    <source>
        <dbReference type="EMBL" id="MFD2068807.1"/>
    </source>
</evidence>
<evidence type="ECO:0000256" key="5">
    <source>
        <dbReference type="ARBA" id="ARBA00022989"/>
    </source>
</evidence>
<dbReference type="Proteomes" id="UP001597369">
    <property type="component" value="Unassembled WGS sequence"/>
</dbReference>
<feature type="transmembrane region" description="Helical" evidence="8">
    <location>
        <begin position="342"/>
        <end position="360"/>
    </location>
</feature>
<keyword evidence="10" id="KW-1185">Reference proteome</keyword>
<reference evidence="10" key="1">
    <citation type="journal article" date="2019" name="Int. J. Syst. Evol. Microbiol.">
        <title>The Global Catalogue of Microorganisms (GCM) 10K type strain sequencing project: providing services to taxonomists for standard genome sequencing and annotation.</title>
        <authorList>
            <consortium name="The Broad Institute Genomics Platform"/>
            <consortium name="The Broad Institute Genome Sequencing Center for Infectious Disease"/>
            <person name="Wu L."/>
            <person name="Ma J."/>
        </authorList>
    </citation>
    <scope>NUCLEOTIDE SEQUENCE [LARGE SCALE GENOMIC DNA]</scope>
    <source>
        <strain evidence="10">JCM 16545</strain>
    </source>
</reference>
<evidence type="ECO:0000256" key="2">
    <source>
        <dbReference type="ARBA" id="ARBA00008929"/>
    </source>
</evidence>
<dbReference type="InterPro" id="IPR005614">
    <property type="entry name" value="NrfD-like"/>
</dbReference>
<feature type="transmembrane region" description="Helical" evidence="8">
    <location>
        <begin position="37"/>
        <end position="56"/>
    </location>
</feature>
<feature type="transmembrane region" description="Helical" evidence="8">
    <location>
        <begin position="412"/>
        <end position="436"/>
    </location>
</feature>
<feature type="transmembrane region" description="Helical" evidence="8">
    <location>
        <begin position="260"/>
        <end position="280"/>
    </location>
</feature>
<feature type="transmembrane region" description="Helical" evidence="8">
    <location>
        <begin position="301"/>
        <end position="322"/>
    </location>
</feature>
<keyword evidence="4 8" id="KW-0812">Transmembrane</keyword>
<organism evidence="9 10">
    <name type="scientific">Pontibacter silvestris</name>
    <dbReference type="NCBI Taxonomy" id="2305183"/>
    <lineage>
        <taxon>Bacteria</taxon>
        <taxon>Pseudomonadati</taxon>
        <taxon>Bacteroidota</taxon>
        <taxon>Cytophagia</taxon>
        <taxon>Cytophagales</taxon>
        <taxon>Hymenobacteraceae</taxon>
        <taxon>Pontibacter</taxon>
    </lineage>
</organism>
<accession>A0ABW4X1E8</accession>
<feature type="compositionally biased region" description="Polar residues" evidence="7">
    <location>
        <begin position="466"/>
        <end position="477"/>
    </location>
</feature>
<comment type="similarity">
    <text evidence="2">Belongs to the NrfD family.</text>
</comment>
<comment type="subcellular location">
    <subcellularLocation>
        <location evidence="1">Cell membrane</location>
        <topology evidence="1">Multi-pass membrane protein</topology>
    </subcellularLocation>
</comment>
<dbReference type="RefSeq" id="WP_229962455.1">
    <property type="nucleotide sequence ID" value="NZ_JAJJWI010000023.1"/>
</dbReference>
<feature type="transmembrane region" description="Helical" evidence="8">
    <location>
        <begin position="81"/>
        <end position="101"/>
    </location>
</feature>